<evidence type="ECO:0008006" key="4">
    <source>
        <dbReference type="Google" id="ProtNLM"/>
    </source>
</evidence>
<evidence type="ECO:0000313" key="2">
    <source>
        <dbReference type="EMBL" id="KAJ3564163.1"/>
    </source>
</evidence>
<name>A0AAD5VMW6_9AGAR</name>
<evidence type="ECO:0000256" key="1">
    <source>
        <dbReference type="SAM" id="MobiDB-lite"/>
    </source>
</evidence>
<organism evidence="2 3">
    <name type="scientific">Leucocoprinus birnbaumii</name>
    <dbReference type="NCBI Taxonomy" id="56174"/>
    <lineage>
        <taxon>Eukaryota</taxon>
        <taxon>Fungi</taxon>
        <taxon>Dikarya</taxon>
        <taxon>Basidiomycota</taxon>
        <taxon>Agaricomycotina</taxon>
        <taxon>Agaricomycetes</taxon>
        <taxon>Agaricomycetidae</taxon>
        <taxon>Agaricales</taxon>
        <taxon>Agaricineae</taxon>
        <taxon>Agaricaceae</taxon>
        <taxon>Leucocoprinus</taxon>
    </lineage>
</organism>
<gene>
    <name evidence="2" type="ORF">NP233_g8472</name>
</gene>
<proteinExistence type="predicted"/>
<dbReference type="Proteomes" id="UP001213000">
    <property type="component" value="Unassembled WGS sequence"/>
</dbReference>
<feature type="compositionally biased region" description="Polar residues" evidence="1">
    <location>
        <begin position="447"/>
        <end position="467"/>
    </location>
</feature>
<dbReference type="EMBL" id="JANIEX010000687">
    <property type="protein sequence ID" value="KAJ3564163.1"/>
    <property type="molecule type" value="Genomic_DNA"/>
</dbReference>
<keyword evidence="3" id="KW-1185">Reference proteome</keyword>
<evidence type="ECO:0000313" key="3">
    <source>
        <dbReference type="Proteomes" id="UP001213000"/>
    </source>
</evidence>
<accession>A0AAD5VMW6</accession>
<dbReference type="AlphaFoldDB" id="A0AAD5VMW6"/>
<feature type="region of interest" description="Disordered" evidence="1">
    <location>
        <begin position="445"/>
        <end position="467"/>
    </location>
</feature>
<sequence length="607" mass="66794">MNFGLTCRRLSEVVFPRHWEYRVIKAKISMIGVWKHLCERSDLAANVRVVEVIDERSEKRVVVPKVCRKVATSTQVGKPSLTNMPGGIKAEEVISASSTEEDSSAASGSVAGGLGVAAAKKISMHKRQEKYFITALEKMSDLQTLRWESNHSPLSVLDNDGGQLWKTLARGGSLGTLEVTDNMAFSPLKTDEDNDDENDEVSCSSVESKQSALINLRSIRLRATHFPYGAPKIPSMSRIASILHQCPNIQNLEIMFKSPKNSSTSSPIANEFLTYGRWSSLTSLTLTNLSCFTTTSTVTIPPLRVNQRFHITDMSPAAHFRRLRTPLPPNTLPKLRALHAGKDIINMILRSPCNPPRPLEVLRGFKLAGVSSFVTTLTEKCSGTLTGDGRANAKIELYRNLERVGQTLKRIELDGWGDLDDVKMLAHCVPKLTWLDIGRRLRPANGSGASINSTPGPLSTGGSASWRGQAQAPVTNMVEWSEILSSFEELTTFHGVKFFYEVSPNALPNNGILLPNDPSSSSTLPIVHPTNPHLPISMTDRSRIKKNDEIAGVLAWKCPKLRRVDHWDTAGPAGGKVIVLYRDADFGPSGGEGKMNKVRWDVRKDKV</sequence>
<comment type="caution">
    <text evidence="2">The sequence shown here is derived from an EMBL/GenBank/DDBJ whole genome shotgun (WGS) entry which is preliminary data.</text>
</comment>
<reference evidence="2" key="1">
    <citation type="submission" date="2022-07" db="EMBL/GenBank/DDBJ databases">
        <title>Genome Sequence of Leucocoprinus birnbaumii.</title>
        <authorList>
            <person name="Buettner E."/>
        </authorList>
    </citation>
    <scope>NUCLEOTIDE SEQUENCE</scope>
    <source>
        <strain evidence="2">VT141</strain>
    </source>
</reference>
<protein>
    <recommendedName>
        <fullName evidence="4">F-box domain-containing protein</fullName>
    </recommendedName>
</protein>